<dbReference type="STRING" id="316055.RPE_3745"/>
<dbReference type="AlphaFoldDB" id="Q07K60"/>
<dbReference type="InterPro" id="IPR012495">
    <property type="entry name" value="TadE-like_dom"/>
</dbReference>
<reference evidence="3" key="1">
    <citation type="submission" date="2006-09" db="EMBL/GenBank/DDBJ databases">
        <title>Complete sequence of Rhodopseudomonas palustris BisA53.</title>
        <authorList>
            <consortium name="US DOE Joint Genome Institute"/>
            <person name="Copeland A."/>
            <person name="Lucas S."/>
            <person name="Lapidus A."/>
            <person name="Barry K."/>
            <person name="Detter J.C."/>
            <person name="Glavina del Rio T."/>
            <person name="Hammon N."/>
            <person name="Israni S."/>
            <person name="Dalin E."/>
            <person name="Tice H."/>
            <person name="Pitluck S."/>
            <person name="Chain P."/>
            <person name="Malfatti S."/>
            <person name="Shin M."/>
            <person name="Vergez L."/>
            <person name="Schmutz J."/>
            <person name="Larimer F."/>
            <person name="Land M."/>
            <person name="Hauser L."/>
            <person name="Pelletier D.A."/>
            <person name="Kyrpides N."/>
            <person name="Kim E."/>
            <person name="Harwood C.S."/>
            <person name="Oda Y."/>
            <person name="Richardson P."/>
        </authorList>
    </citation>
    <scope>NUCLEOTIDE SEQUENCE [LARGE SCALE GENOMIC DNA]</scope>
    <source>
        <strain evidence="3">BisA53</strain>
    </source>
</reference>
<evidence type="ECO:0000256" key="1">
    <source>
        <dbReference type="SAM" id="Phobius"/>
    </source>
</evidence>
<dbReference type="KEGG" id="rpe:RPE_3745"/>
<gene>
    <name evidence="3" type="ordered locus">RPE_3745</name>
</gene>
<keyword evidence="1" id="KW-0812">Transmembrane</keyword>
<dbReference type="HOGENOM" id="CLU_108008_1_0_5"/>
<dbReference type="OrthoDB" id="7189296at2"/>
<feature type="domain" description="TadE-like" evidence="2">
    <location>
        <begin position="26"/>
        <end position="51"/>
    </location>
</feature>
<dbReference type="eggNOG" id="COG4961">
    <property type="taxonomic scope" value="Bacteria"/>
</dbReference>
<name>Q07K60_RHOP5</name>
<keyword evidence="1" id="KW-0472">Membrane</keyword>
<evidence type="ECO:0000313" key="3">
    <source>
        <dbReference type="EMBL" id="ABJ07674.1"/>
    </source>
</evidence>
<evidence type="ECO:0000259" key="2">
    <source>
        <dbReference type="Pfam" id="PF07811"/>
    </source>
</evidence>
<sequence length="213" mass="23474">MIRFSLQGWMSNVSMQWARLRRDTRGLGAVEFALIVPLMLAMIFGVIQISSGIAIDRKVSMVTQTTSDLVSRYKEVAEVDLDGIITIANAILTPYDSTPLKAKITQVYINPANGNACVQWSKATSNEVAYDKGKILTVPSALIVKNDDDQIVAGQYLIFSEVTYRYTPAVAWFPQMPFLDLNDKTYTRPRLSACVLRSPAANVTCTSPGPTLC</sequence>
<protein>
    <submittedName>
        <fullName evidence="3">TadE-like protein</fullName>
    </submittedName>
</protein>
<feature type="transmembrane region" description="Helical" evidence="1">
    <location>
        <begin position="26"/>
        <end position="47"/>
    </location>
</feature>
<accession>Q07K60</accession>
<dbReference type="Pfam" id="PF07811">
    <property type="entry name" value="TadE"/>
    <property type="match status" value="1"/>
</dbReference>
<dbReference type="EMBL" id="CP000463">
    <property type="protein sequence ID" value="ABJ07674.1"/>
    <property type="molecule type" value="Genomic_DNA"/>
</dbReference>
<keyword evidence="1" id="KW-1133">Transmembrane helix</keyword>
<proteinExistence type="predicted"/>
<organism evidence="3">
    <name type="scientific">Rhodopseudomonas palustris (strain BisA53)</name>
    <dbReference type="NCBI Taxonomy" id="316055"/>
    <lineage>
        <taxon>Bacteria</taxon>
        <taxon>Pseudomonadati</taxon>
        <taxon>Pseudomonadota</taxon>
        <taxon>Alphaproteobacteria</taxon>
        <taxon>Hyphomicrobiales</taxon>
        <taxon>Nitrobacteraceae</taxon>
        <taxon>Rhodopseudomonas</taxon>
    </lineage>
</organism>